<comment type="caution">
    <text evidence="1">The sequence shown here is derived from an EMBL/GenBank/DDBJ whole genome shotgun (WGS) entry which is preliminary data.</text>
</comment>
<evidence type="ECO:0000313" key="1">
    <source>
        <dbReference type="EMBL" id="KAL0266075.1"/>
    </source>
</evidence>
<dbReference type="AlphaFoldDB" id="A0AAW2H8J2"/>
<proteinExistence type="predicted"/>
<dbReference type="GO" id="GO:0008541">
    <property type="term" value="C:proteasome regulatory particle, lid subcomplex"/>
    <property type="evidence" value="ECO:0007669"/>
    <property type="project" value="TreeGrafter"/>
</dbReference>
<dbReference type="InterPro" id="IPR035298">
    <property type="entry name" value="PSMD13"/>
</dbReference>
<organism evidence="1">
    <name type="scientific">Menopon gallinae</name>
    <name type="common">poultry shaft louse</name>
    <dbReference type="NCBI Taxonomy" id="328185"/>
    <lineage>
        <taxon>Eukaryota</taxon>
        <taxon>Metazoa</taxon>
        <taxon>Ecdysozoa</taxon>
        <taxon>Arthropoda</taxon>
        <taxon>Hexapoda</taxon>
        <taxon>Insecta</taxon>
        <taxon>Pterygota</taxon>
        <taxon>Neoptera</taxon>
        <taxon>Paraneoptera</taxon>
        <taxon>Psocodea</taxon>
        <taxon>Troctomorpha</taxon>
        <taxon>Phthiraptera</taxon>
        <taxon>Amblycera</taxon>
        <taxon>Menoponidae</taxon>
        <taxon>Menopon</taxon>
    </lineage>
</organism>
<name>A0AAW2H8J2_9NEOP</name>
<dbReference type="PANTHER" id="PTHR10539">
    <property type="entry name" value="26S PROTEASOME NON-ATPASE REGULATORY SUBUNIT 13"/>
    <property type="match status" value="1"/>
</dbReference>
<dbReference type="GO" id="GO:0005829">
    <property type="term" value="C:cytosol"/>
    <property type="evidence" value="ECO:0007669"/>
    <property type="project" value="TreeGrafter"/>
</dbReference>
<dbReference type="PANTHER" id="PTHR10539:SF0">
    <property type="entry name" value="26S PROTEASOME NON-ATPASE REGULATORY SUBUNIT 13"/>
    <property type="match status" value="1"/>
</dbReference>
<protein>
    <submittedName>
        <fullName evidence="1">Uncharacterized protein</fullName>
    </submittedName>
</protein>
<dbReference type="EMBL" id="JARGDH010000006">
    <property type="protein sequence ID" value="KAL0266075.1"/>
    <property type="molecule type" value="Genomic_DNA"/>
</dbReference>
<gene>
    <name evidence="1" type="ORF">PYX00_011792</name>
</gene>
<reference evidence="1" key="1">
    <citation type="journal article" date="2024" name="Gigascience">
        <title>Chromosome-level genome of the poultry shaft louse Menopon gallinae provides insight into the host-switching and adaptive evolution of parasitic lice.</title>
        <authorList>
            <person name="Xu Y."/>
            <person name="Ma L."/>
            <person name="Liu S."/>
            <person name="Liang Y."/>
            <person name="Liu Q."/>
            <person name="He Z."/>
            <person name="Tian L."/>
            <person name="Duan Y."/>
            <person name="Cai W."/>
            <person name="Li H."/>
            <person name="Song F."/>
        </authorList>
    </citation>
    <scope>NUCLEOTIDE SEQUENCE</scope>
    <source>
        <strain evidence="1">Cailab_2023a</strain>
    </source>
</reference>
<dbReference type="GO" id="GO:0005198">
    <property type="term" value="F:structural molecule activity"/>
    <property type="evidence" value="ECO:0007669"/>
    <property type="project" value="TreeGrafter"/>
</dbReference>
<dbReference type="GO" id="GO:0006511">
    <property type="term" value="P:ubiquitin-dependent protein catabolic process"/>
    <property type="evidence" value="ECO:0007669"/>
    <property type="project" value="TreeGrafter"/>
</dbReference>
<sequence>MQTLKFQEHFEARKWFQLLSALQSEKDIDCAISFMKMHAAILVQKTHPPTLSKLLSKITDLRPDLELLLRVEKELELIPIRNNEQEEALVLVRINKHMLMLDEAEFQIYEYKKRMHRPYVQARLNKLFYLYYERTGDMYQAYGALRDYMESNPENENMRVLANKLAYFALVSDEIHSFEEVMKYLGHVDRKDVLLAYNSGDVKMRPVLSLQEIGEQLELSDESVLLLVMKALGKGLVRGHLDGDTRTFHMNSVVSRALDGDGIRAMKERFAAWRTRVAEALASL</sequence>
<accession>A0AAW2H8J2</accession>
<dbReference type="GO" id="GO:0005634">
    <property type="term" value="C:nucleus"/>
    <property type="evidence" value="ECO:0007669"/>
    <property type="project" value="TreeGrafter"/>
</dbReference>